<dbReference type="Proteomes" id="UP000054988">
    <property type="component" value="Unassembled WGS sequence"/>
</dbReference>
<reference evidence="1 2" key="1">
    <citation type="submission" date="2015-12" db="EMBL/GenBank/DDBJ databases">
        <title>Draft genome sequence of Moniliophthora roreri, the causal agent of frosty pod rot of cacao.</title>
        <authorList>
            <person name="Aime M.C."/>
            <person name="Diaz-Valderrama J.R."/>
            <person name="Kijpornyongpan T."/>
            <person name="Phillips-Mora W."/>
        </authorList>
    </citation>
    <scope>NUCLEOTIDE SEQUENCE [LARGE SCALE GENOMIC DNA]</scope>
    <source>
        <strain evidence="1 2">MCA 2952</strain>
    </source>
</reference>
<name>A0A0W0FS51_MONRR</name>
<protein>
    <submittedName>
        <fullName evidence="1">Uncharacterized protein</fullName>
    </submittedName>
</protein>
<gene>
    <name evidence="1" type="ORF">WG66_8272</name>
</gene>
<sequence>MPDSQPTKAEFPQSLTFNPLIQSWRPEGVKMAWDPTHMR</sequence>
<comment type="caution">
    <text evidence="1">The sequence shown here is derived from an EMBL/GenBank/DDBJ whole genome shotgun (WGS) entry which is preliminary data.</text>
</comment>
<organism evidence="1 2">
    <name type="scientific">Moniliophthora roreri</name>
    <name type="common">Frosty pod rot fungus</name>
    <name type="synonym">Monilia roreri</name>
    <dbReference type="NCBI Taxonomy" id="221103"/>
    <lineage>
        <taxon>Eukaryota</taxon>
        <taxon>Fungi</taxon>
        <taxon>Dikarya</taxon>
        <taxon>Basidiomycota</taxon>
        <taxon>Agaricomycotina</taxon>
        <taxon>Agaricomycetes</taxon>
        <taxon>Agaricomycetidae</taxon>
        <taxon>Agaricales</taxon>
        <taxon>Marasmiineae</taxon>
        <taxon>Marasmiaceae</taxon>
        <taxon>Moniliophthora</taxon>
    </lineage>
</organism>
<evidence type="ECO:0000313" key="1">
    <source>
        <dbReference type="EMBL" id="KTB39152.1"/>
    </source>
</evidence>
<proteinExistence type="predicted"/>
<dbReference type="EMBL" id="LATX01001705">
    <property type="protein sequence ID" value="KTB39152.1"/>
    <property type="molecule type" value="Genomic_DNA"/>
</dbReference>
<accession>A0A0W0FS51</accession>
<evidence type="ECO:0000313" key="2">
    <source>
        <dbReference type="Proteomes" id="UP000054988"/>
    </source>
</evidence>
<dbReference type="AlphaFoldDB" id="A0A0W0FS51"/>